<sequence length="43" mass="4638">MPGSGISQRCGICNRINTATARSTRDVGRTYGCTECTVLILYV</sequence>
<name>A0A7U2I9V5_PHANO</name>
<accession>A0A7U2I9V5</accession>
<organism evidence="1 2">
    <name type="scientific">Phaeosphaeria nodorum (strain SN15 / ATCC MYA-4574 / FGSC 10173)</name>
    <name type="common">Glume blotch fungus</name>
    <name type="synonym">Parastagonospora nodorum</name>
    <dbReference type="NCBI Taxonomy" id="321614"/>
    <lineage>
        <taxon>Eukaryota</taxon>
        <taxon>Fungi</taxon>
        <taxon>Dikarya</taxon>
        <taxon>Ascomycota</taxon>
        <taxon>Pezizomycotina</taxon>
        <taxon>Dothideomycetes</taxon>
        <taxon>Pleosporomycetidae</taxon>
        <taxon>Pleosporales</taxon>
        <taxon>Pleosporineae</taxon>
        <taxon>Phaeosphaeriaceae</taxon>
        <taxon>Parastagonospora</taxon>
    </lineage>
</organism>
<reference evidence="2" key="1">
    <citation type="journal article" date="2021" name="BMC Genomics">
        <title>Chromosome-level genome assembly and manually-curated proteome of model necrotroph Parastagonospora nodorum Sn15 reveals a genome-wide trove of candidate effector homologs, and redundancy of virulence-related functions within an accessory chromosome.</title>
        <authorList>
            <person name="Bertazzoni S."/>
            <person name="Jones D.A.B."/>
            <person name="Phan H.T."/>
            <person name="Tan K.-C."/>
            <person name="Hane J.K."/>
        </authorList>
    </citation>
    <scope>NUCLEOTIDE SEQUENCE [LARGE SCALE GENOMIC DNA]</scope>
    <source>
        <strain evidence="2">SN15 / ATCC MYA-4574 / FGSC 10173)</strain>
    </source>
</reference>
<proteinExistence type="predicted"/>
<evidence type="ECO:0000313" key="1">
    <source>
        <dbReference type="EMBL" id="QRD05929.1"/>
    </source>
</evidence>
<dbReference type="VEuPathDB" id="FungiDB:JI435_422930"/>
<dbReference type="Proteomes" id="UP000663193">
    <property type="component" value="Chromosome 19"/>
</dbReference>
<dbReference type="AlphaFoldDB" id="A0A7U2I9V5"/>
<keyword evidence="2" id="KW-1185">Reference proteome</keyword>
<dbReference type="EMBL" id="CP069041">
    <property type="protein sequence ID" value="QRD05929.1"/>
    <property type="molecule type" value="Genomic_DNA"/>
</dbReference>
<gene>
    <name evidence="1" type="ORF">JI435_422930</name>
</gene>
<evidence type="ECO:0000313" key="2">
    <source>
        <dbReference type="Proteomes" id="UP000663193"/>
    </source>
</evidence>
<protein>
    <submittedName>
        <fullName evidence="1">Uncharacterized protein</fullName>
    </submittedName>
</protein>